<evidence type="ECO:0000313" key="3">
    <source>
        <dbReference type="Proteomes" id="UP000257109"/>
    </source>
</evidence>
<feature type="transmembrane region" description="Helical" evidence="1">
    <location>
        <begin position="1165"/>
        <end position="1186"/>
    </location>
</feature>
<organism evidence="2 3">
    <name type="scientific">Mucuna pruriens</name>
    <name type="common">Velvet bean</name>
    <name type="synonym">Dolichos pruriens</name>
    <dbReference type="NCBI Taxonomy" id="157652"/>
    <lineage>
        <taxon>Eukaryota</taxon>
        <taxon>Viridiplantae</taxon>
        <taxon>Streptophyta</taxon>
        <taxon>Embryophyta</taxon>
        <taxon>Tracheophyta</taxon>
        <taxon>Spermatophyta</taxon>
        <taxon>Magnoliopsida</taxon>
        <taxon>eudicotyledons</taxon>
        <taxon>Gunneridae</taxon>
        <taxon>Pentapetalae</taxon>
        <taxon>rosids</taxon>
        <taxon>fabids</taxon>
        <taxon>Fabales</taxon>
        <taxon>Fabaceae</taxon>
        <taxon>Papilionoideae</taxon>
        <taxon>50 kb inversion clade</taxon>
        <taxon>NPAAA clade</taxon>
        <taxon>indigoferoid/millettioid clade</taxon>
        <taxon>Phaseoleae</taxon>
        <taxon>Mucuna</taxon>
    </lineage>
</organism>
<dbReference type="OrthoDB" id="683212at2759"/>
<name>A0A371GI90_MUCPR</name>
<comment type="caution">
    <text evidence="2">The sequence shown here is derived from an EMBL/GenBank/DDBJ whole genome shotgun (WGS) entry which is preliminary data.</text>
</comment>
<protein>
    <submittedName>
        <fullName evidence="2">Mediator of RNA polymerase II transcription subunit 33A</fullName>
    </submittedName>
</protein>
<dbReference type="EMBL" id="QJKJ01005444">
    <property type="protein sequence ID" value="RDX90256.1"/>
    <property type="molecule type" value="Genomic_DNA"/>
</dbReference>
<feature type="transmembrane region" description="Helical" evidence="1">
    <location>
        <begin position="1207"/>
        <end position="1231"/>
    </location>
</feature>
<evidence type="ECO:0000313" key="2">
    <source>
        <dbReference type="EMBL" id="RDX90256.1"/>
    </source>
</evidence>
<dbReference type="Proteomes" id="UP000257109">
    <property type="component" value="Unassembled WGS sequence"/>
</dbReference>
<feature type="non-terminal residue" evidence="2">
    <location>
        <position position="1"/>
    </location>
</feature>
<dbReference type="InterPro" id="IPR039638">
    <property type="entry name" value="MED33A/B"/>
</dbReference>
<dbReference type="GO" id="GO:0016592">
    <property type="term" value="C:mediator complex"/>
    <property type="evidence" value="ECO:0007669"/>
    <property type="project" value="InterPro"/>
</dbReference>
<dbReference type="GO" id="GO:2000762">
    <property type="term" value="P:regulation of phenylpropanoid metabolic process"/>
    <property type="evidence" value="ECO:0007669"/>
    <property type="project" value="InterPro"/>
</dbReference>
<gene>
    <name evidence="2" type="primary">MED33A</name>
    <name evidence="2" type="ORF">CR513_27903</name>
</gene>
<sequence length="1345" mass="148114">MEWDDEVREGVLKRLKSWQQHNNKPATAWVTELVEHLNSLGVGLPSPELGELLVSQICFDNNHPWMWKFMHNALSSRLLFPLQILSLLASNVIPYRHSQPHSFALFLPLLAQHAFSFLPTPSLPCNHKIVSSVDSALRFSEMYQIRDLELGHVFVLFFYEIIVALIDCMLIDWGFQVTFSKRMCLVVTATCDSEEYMDIDRNGTQGFKKSECHEQMRKRNSFTALEVLERLTESRKATILLQSVLLNMPEKFNCLQQRLQFLESLELASTELKLVNQVLTKVSANIRGVYRFDYCQSKHQLVGMLVDVGSCKTSLRCNYRLCQSPCWVPFDIYMENAMDSRQIPTKSAIDVLTVYFQKVMRIQFFPNIHELFAEGIKTLQILNQASWQETFLALWLSALRLVQRERDPPEGPIPHLVARLCVLLSIVPLAIANVLRDGSENNSSSVQVSKESEYRHEMKSDGSIKLGLISSVQVLGHFSGLLCPPTLVIDAANQAARKAASFIYNSMNGKGESGSGIHANSNAKAGGNLRHLIVEACIARDLLDTSVYFWPGYVSTSVLSLSDSSPLEKSPWSIFMEGTPLNNTLINSLTMTPASSLAEIEKLYYIALNGSDVERPAAAKILCGASLSHGWYIQEHVVHHMVKLLASPVPPSHSGSRSLLVDNMPMLSAVLRGASSIDTVHILSLHGVVPTVAASLLPLCEAFGSIKPTSNCTGDESSTSTYMAFSLAFLFLIRLWKFCRPPFDLCITELGVAVGGLEYILSLHNNHVMFSQDKLKSNPSLSESASVKPVYIDSFPKLRALYCQYKSCVASALSGISTGNSSHQTANMILSMIYQKITKGGISSSNSSSPTSSNACNTLINSGEDAFQRPMLPAWEVLEALPFVLESILTACVHGRLSSRDLTTGLRDLVDFLPASLAAIIDYFSSEVTRGVWKLVPMNGTDWPSPAALLQSVESEIKAILTHVGVEVPNCSSGGSPVMLPLPMAALVSLSITFKLDKSLEYMHAITGAALENCASGCPWPSMPIIGSLWAQKVRRWHNFIVVSGSRSVFRHNNESVAQLLRSCFTSFLGTLCVSTSKLTAEWSVNGLLGSTITAPGAYPYVAPGFLFLRSCRNIQNVQYVNDIIVGLVTEYSNELAGRRTGAGSRHIKSNEASLSLAAQSAKEVATLGASLICAAGGILLVQELYKETIPTWLLSSRDVKQNNDSVVSYILEGYAMAYLLILSGSIIWGVGTKLPSGTFTRRNRTIEVHLDFLAEVMEKKISLSCNPITWKCYVCCLVGLMVSLAPAWVQEVKVDTLRKLARGLSRWNEHELALSLLHRGGTTAMGALAELVNVIESEHILPCS</sequence>
<proteinExistence type="predicted"/>
<keyword evidence="3" id="KW-1185">Reference proteome</keyword>
<dbReference type="PANTHER" id="PTHR33739:SF3">
    <property type="entry name" value="OS07G0681500 PROTEIN"/>
    <property type="match status" value="1"/>
</dbReference>
<keyword evidence="1" id="KW-1133">Transmembrane helix</keyword>
<dbReference type="PANTHER" id="PTHR33739">
    <property type="entry name" value="OS07G0681500 PROTEIN"/>
    <property type="match status" value="1"/>
</dbReference>
<keyword evidence="1" id="KW-0812">Transmembrane</keyword>
<keyword evidence="1" id="KW-0472">Membrane</keyword>
<dbReference type="STRING" id="157652.A0A371GI90"/>
<feature type="transmembrane region" description="Helical" evidence="1">
    <location>
        <begin position="1269"/>
        <end position="1290"/>
    </location>
</feature>
<reference evidence="2" key="1">
    <citation type="submission" date="2018-05" db="EMBL/GenBank/DDBJ databases">
        <title>Draft genome of Mucuna pruriens seed.</title>
        <authorList>
            <person name="Nnadi N.E."/>
            <person name="Vos R."/>
            <person name="Hasami M.H."/>
            <person name="Devisetty U.K."/>
            <person name="Aguiy J.C."/>
        </authorList>
    </citation>
    <scope>NUCLEOTIDE SEQUENCE [LARGE SCALE GENOMIC DNA]</scope>
    <source>
        <strain evidence="2">JCA_2017</strain>
    </source>
</reference>
<evidence type="ECO:0000256" key="1">
    <source>
        <dbReference type="SAM" id="Phobius"/>
    </source>
</evidence>
<feature type="transmembrane region" description="Helical" evidence="1">
    <location>
        <begin position="150"/>
        <end position="173"/>
    </location>
</feature>
<accession>A0A371GI90</accession>